<protein>
    <submittedName>
        <fullName evidence="3">Uncharacterized protein</fullName>
    </submittedName>
</protein>
<name>A0A2N5GL63_9BACI</name>
<accession>A0A2N5GL63</accession>
<dbReference type="Gene3D" id="3.40.50.12020">
    <property type="entry name" value="Uncharacterised protein family UPF0261, NN domain"/>
    <property type="match status" value="1"/>
</dbReference>
<dbReference type="InterPro" id="IPR044122">
    <property type="entry name" value="UPF0261_N"/>
</dbReference>
<sequence length="412" mass="43783">MVAVVVIGTLDTKGIEHQYVSDLIRMHGCEVLLMDVGILGNPQVTADIVREEVANAAGTSIAQLIGENDRGKAIDAMAEGAAKLIKKLYEEACLGGVFALGGSGGSSIAARAMRELPVGVPKLIVSTIASGDTSPYVGQTDITMMYSVVDIAGINRLSKKILRNAAAAIAGMVRANEYLEETVEEEKPIAAISMFGVTTACATQAGKVLESLGYETVVFHANGSGGKAMESLMKDGYIAVSLDLTTTELADELAGGMLSAGPDRLEMAGKLGIPQVVSLGALDMVNFGPVETLPKHYSHRKFYKHNSNVTLMRTTAEECAELGKRIAEKLNKATGPVSVFVPLKGISSIAGDGGVFYDPEADRALFSSLRESLDSHIELFEMNVNINNPKFAEAMAVKLNELYKKEEVLNHE</sequence>
<dbReference type="EMBL" id="PGVA01000027">
    <property type="protein sequence ID" value="PLR82305.1"/>
    <property type="molecule type" value="Genomic_DNA"/>
</dbReference>
<evidence type="ECO:0000259" key="2">
    <source>
        <dbReference type="Pfam" id="PF23189"/>
    </source>
</evidence>
<evidence type="ECO:0000313" key="6">
    <source>
        <dbReference type="Proteomes" id="UP000235114"/>
    </source>
</evidence>
<dbReference type="Pfam" id="PF23189">
    <property type="entry name" value="UPF0261_C"/>
    <property type="match status" value="1"/>
</dbReference>
<evidence type="ECO:0000259" key="1">
    <source>
        <dbReference type="Pfam" id="PF06792"/>
    </source>
</evidence>
<evidence type="ECO:0000313" key="3">
    <source>
        <dbReference type="EMBL" id="PLR82305.1"/>
    </source>
</evidence>
<dbReference type="PANTHER" id="PTHR31862:SF1">
    <property type="entry name" value="UPF0261 DOMAIN PROTEIN (AFU_ORTHOLOGUE AFUA_1G10120)"/>
    <property type="match status" value="1"/>
</dbReference>
<dbReference type="Pfam" id="PF06792">
    <property type="entry name" value="UPF0261"/>
    <property type="match status" value="1"/>
</dbReference>
<dbReference type="Gene3D" id="3.40.50.12030">
    <property type="entry name" value="Uncharacterised protein family UPF0261, NC domain"/>
    <property type="match status" value="1"/>
</dbReference>
<dbReference type="InterPro" id="IPR051353">
    <property type="entry name" value="Tobamovirus_resist_UPF0261"/>
</dbReference>
<dbReference type="PANTHER" id="PTHR31862">
    <property type="entry name" value="UPF0261 DOMAIN PROTEIN (AFU_ORTHOLOGUE AFUA_1G10120)"/>
    <property type="match status" value="1"/>
</dbReference>
<proteinExistence type="predicted"/>
<feature type="domain" description="UPF0261" evidence="1">
    <location>
        <begin position="3"/>
        <end position="176"/>
    </location>
</feature>
<dbReference type="InterPro" id="IPR056778">
    <property type="entry name" value="UPF0261_C"/>
</dbReference>
<dbReference type="OrthoDB" id="9776369at2"/>
<dbReference type="RefSeq" id="WP_101577652.1">
    <property type="nucleotide sequence ID" value="NZ_PGVA01000027.1"/>
</dbReference>
<keyword evidence="6" id="KW-1185">Reference proteome</keyword>
<dbReference type="NCBIfam" id="NF002674">
    <property type="entry name" value="PRK02399.1-2"/>
    <property type="match status" value="1"/>
</dbReference>
<gene>
    <name evidence="3" type="ORF">CU635_12195</name>
    <name evidence="4" type="ORF">CVD25_05515</name>
</gene>
<dbReference type="EMBL" id="PGVD01000014">
    <property type="protein sequence ID" value="PLR99458.1"/>
    <property type="molecule type" value="Genomic_DNA"/>
</dbReference>
<evidence type="ECO:0000313" key="5">
    <source>
        <dbReference type="Proteomes" id="UP000234951"/>
    </source>
</evidence>
<reference evidence="4 6" key="2">
    <citation type="submission" date="2017-12" db="EMBL/GenBank/DDBJ databases">
        <title>Comparative Functional Genomics of Dry Heat Resistant strains isolated from the Viking Spacecraft.</title>
        <authorList>
            <person name="Seuylemezian A."/>
            <person name="Cooper K."/>
            <person name="Vaishampayan P."/>
        </authorList>
    </citation>
    <scope>NUCLEOTIDE SEQUENCE [LARGE SCALE GENOMIC DNA]</scope>
    <source>
        <strain evidence="4 6">ATCC 29669</strain>
    </source>
</reference>
<dbReference type="CDD" id="cd15488">
    <property type="entry name" value="Tm-1-like"/>
    <property type="match status" value="1"/>
</dbReference>
<dbReference type="PIRSF" id="PIRSF033271">
    <property type="entry name" value="UCP033271"/>
    <property type="match status" value="1"/>
</dbReference>
<feature type="domain" description="UPF0261" evidence="2">
    <location>
        <begin position="187"/>
        <end position="402"/>
    </location>
</feature>
<dbReference type="AlphaFoldDB" id="A0A2N5GL63"/>
<reference evidence="3 5" key="1">
    <citation type="submission" date="2017-11" db="EMBL/GenBank/DDBJ databases">
        <title>Comparitive Functional Genomics of Dry Heat Resistant strains isolated from the Viking Spacecraft.</title>
        <authorList>
            <person name="Seuylemezian A."/>
            <person name="Cooper K."/>
            <person name="Vaishampayan P."/>
        </authorList>
    </citation>
    <scope>NUCLEOTIDE SEQUENCE [LARGE SCALE GENOMIC DNA]</scope>
    <source>
        <strain evidence="3 5">M4.6</strain>
    </source>
</reference>
<comment type="caution">
    <text evidence="3">The sequence shown here is derived from an EMBL/GenBank/DDBJ whole genome shotgun (WGS) entry which is preliminary data.</text>
</comment>
<evidence type="ECO:0000313" key="4">
    <source>
        <dbReference type="EMBL" id="PLR99458.1"/>
    </source>
</evidence>
<dbReference type="Proteomes" id="UP000234951">
    <property type="component" value="Unassembled WGS sequence"/>
</dbReference>
<organism evidence="3 5">
    <name type="scientific">Bacillus canaveralius</name>
    <dbReference type="NCBI Taxonomy" id="1403243"/>
    <lineage>
        <taxon>Bacteria</taxon>
        <taxon>Bacillati</taxon>
        <taxon>Bacillota</taxon>
        <taxon>Bacilli</taxon>
        <taxon>Bacillales</taxon>
        <taxon>Bacillaceae</taxon>
        <taxon>Bacillus</taxon>
    </lineage>
</organism>
<dbReference type="InterPro" id="IPR008322">
    <property type="entry name" value="UPF0261"/>
</dbReference>
<dbReference type="Proteomes" id="UP000235114">
    <property type="component" value="Unassembled WGS sequence"/>
</dbReference>